<name>A0A7M2WYS6_9BACT</name>
<dbReference type="Proteomes" id="UP000593765">
    <property type="component" value="Chromosome"/>
</dbReference>
<dbReference type="SUPFAM" id="SSF52172">
    <property type="entry name" value="CheY-like"/>
    <property type="match status" value="1"/>
</dbReference>
<gene>
    <name evidence="5" type="ORF">IPV69_01105</name>
</gene>
<dbReference type="Pfam" id="PF00072">
    <property type="entry name" value="Response_reg"/>
    <property type="match status" value="1"/>
</dbReference>
<reference evidence="5 6" key="1">
    <citation type="submission" date="2020-10" db="EMBL/GenBank/DDBJ databases">
        <title>Wide distribution of Phycisphaera-like planctomycetes from WD2101 soil group in peatlands and genome analysis of the first cultivated representative.</title>
        <authorList>
            <person name="Dedysh S.N."/>
            <person name="Beletsky A.V."/>
            <person name="Ivanova A."/>
            <person name="Kulichevskaya I.S."/>
            <person name="Suzina N.E."/>
            <person name="Philippov D.A."/>
            <person name="Rakitin A.L."/>
            <person name="Mardanov A.V."/>
            <person name="Ravin N.V."/>
        </authorList>
    </citation>
    <scope>NUCLEOTIDE SEQUENCE [LARGE SCALE GENOMIC DNA]</scope>
    <source>
        <strain evidence="5 6">M1803</strain>
    </source>
</reference>
<evidence type="ECO:0000256" key="3">
    <source>
        <dbReference type="SAM" id="MobiDB-lite"/>
    </source>
</evidence>
<dbReference type="SMART" id="SM00448">
    <property type="entry name" value="REC"/>
    <property type="match status" value="1"/>
</dbReference>
<dbReference type="InterPro" id="IPR001789">
    <property type="entry name" value="Sig_transdc_resp-reg_receiver"/>
</dbReference>
<evidence type="ECO:0000256" key="2">
    <source>
        <dbReference type="PROSITE-ProRule" id="PRU00169"/>
    </source>
</evidence>
<keyword evidence="1 2" id="KW-0597">Phosphoprotein</keyword>
<evidence type="ECO:0000259" key="4">
    <source>
        <dbReference type="PROSITE" id="PS50110"/>
    </source>
</evidence>
<feature type="modified residue" description="4-aspartylphosphate" evidence="2">
    <location>
        <position position="60"/>
    </location>
</feature>
<dbReference type="GO" id="GO:0000160">
    <property type="term" value="P:phosphorelay signal transduction system"/>
    <property type="evidence" value="ECO:0007669"/>
    <property type="project" value="InterPro"/>
</dbReference>
<evidence type="ECO:0000256" key="1">
    <source>
        <dbReference type="ARBA" id="ARBA00022553"/>
    </source>
</evidence>
<evidence type="ECO:0000313" key="5">
    <source>
        <dbReference type="EMBL" id="QOV90001.1"/>
    </source>
</evidence>
<feature type="compositionally biased region" description="Basic and acidic residues" evidence="3">
    <location>
        <begin position="142"/>
        <end position="156"/>
    </location>
</feature>
<dbReference type="RefSeq" id="WP_206293069.1">
    <property type="nucleotide sequence ID" value="NZ_CP063458.1"/>
</dbReference>
<dbReference type="EMBL" id="CP063458">
    <property type="protein sequence ID" value="QOV90001.1"/>
    <property type="molecule type" value="Genomic_DNA"/>
</dbReference>
<sequence length="156" mass="17381">MTDRSEYPSPAILLCDDSRQERLALARWLDSRAYQVHQADDGRSALQILRERRVDLVLLDLNMPRVDGFGVLEYLQEHRKALPVILLSGMPPERIQTGISRLTSHALPPLLFKPIDPDQLLSVVELALAGGLNVESTATDAPETHTSDHASDRAPR</sequence>
<dbReference type="InterPro" id="IPR011006">
    <property type="entry name" value="CheY-like_superfamily"/>
</dbReference>
<evidence type="ECO:0000313" key="6">
    <source>
        <dbReference type="Proteomes" id="UP000593765"/>
    </source>
</evidence>
<dbReference type="InterPro" id="IPR050595">
    <property type="entry name" value="Bact_response_regulator"/>
</dbReference>
<protein>
    <submittedName>
        <fullName evidence="5">Response regulator</fullName>
    </submittedName>
</protein>
<feature type="region of interest" description="Disordered" evidence="3">
    <location>
        <begin position="137"/>
        <end position="156"/>
    </location>
</feature>
<dbReference type="PANTHER" id="PTHR44591:SF23">
    <property type="entry name" value="CHEY SUBFAMILY"/>
    <property type="match status" value="1"/>
</dbReference>
<dbReference type="PANTHER" id="PTHR44591">
    <property type="entry name" value="STRESS RESPONSE REGULATOR PROTEIN 1"/>
    <property type="match status" value="1"/>
</dbReference>
<dbReference type="AlphaFoldDB" id="A0A7M2WYS6"/>
<proteinExistence type="predicted"/>
<accession>A0A7M2WYS6</accession>
<organism evidence="5 6">
    <name type="scientific">Humisphaera borealis</name>
    <dbReference type="NCBI Taxonomy" id="2807512"/>
    <lineage>
        <taxon>Bacteria</taxon>
        <taxon>Pseudomonadati</taxon>
        <taxon>Planctomycetota</taxon>
        <taxon>Phycisphaerae</taxon>
        <taxon>Tepidisphaerales</taxon>
        <taxon>Tepidisphaeraceae</taxon>
        <taxon>Humisphaera</taxon>
    </lineage>
</organism>
<feature type="domain" description="Response regulatory" evidence="4">
    <location>
        <begin position="11"/>
        <end position="128"/>
    </location>
</feature>
<dbReference type="PROSITE" id="PS50110">
    <property type="entry name" value="RESPONSE_REGULATORY"/>
    <property type="match status" value="1"/>
</dbReference>
<keyword evidence="6" id="KW-1185">Reference proteome</keyword>
<dbReference type="KEGG" id="hbs:IPV69_01105"/>
<dbReference type="Gene3D" id="3.40.50.2300">
    <property type="match status" value="1"/>
</dbReference>